<sequence>DQISEMENAEKETVVSHQMAMSNLYSKLNEETKRTAEAQNKLTTAEMRCVVLEAELKNVPRIEHEELSKISGSGLPQRPKALTPLVNDVDAVNKLKTEKDKLSKEKSRLIQELIEARKNIPELEKLKREKEEDGEEM</sequence>
<feature type="coiled-coil region" evidence="1">
    <location>
        <begin position="21"/>
        <end position="55"/>
    </location>
</feature>
<keyword evidence="3" id="KW-1185">Reference proteome</keyword>
<organism evidence="2 3">
    <name type="scientific">Pristionchus mayeri</name>
    <dbReference type="NCBI Taxonomy" id="1317129"/>
    <lineage>
        <taxon>Eukaryota</taxon>
        <taxon>Metazoa</taxon>
        <taxon>Ecdysozoa</taxon>
        <taxon>Nematoda</taxon>
        <taxon>Chromadorea</taxon>
        <taxon>Rhabditida</taxon>
        <taxon>Rhabditina</taxon>
        <taxon>Diplogasteromorpha</taxon>
        <taxon>Diplogasteroidea</taxon>
        <taxon>Neodiplogasteridae</taxon>
        <taxon>Pristionchus</taxon>
    </lineage>
</organism>
<dbReference type="Proteomes" id="UP001328107">
    <property type="component" value="Unassembled WGS sequence"/>
</dbReference>
<evidence type="ECO:0000313" key="3">
    <source>
        <dbReference type="Proteomes" id="UP001328107"/>
    </source>
</evidence>
<dbReference type="AlphaFoldDB" id="A0AAN5I8T6"/>
<feature type="coiled-coil region" evidence="1">
    <location>
        <begin position="92"/>
        <end position="133"/>
    </location>
</feature>
<keyword evidence="1" id="KW-0175">Coiled coil</keyword>
<gene>
    <name evidence="2" type="ORF">PMAYCL1PPCAC_25919</name>
</gene>
<protein>
    <submittedName>
        <fullName evidence="2">Uncharacterized protein</fullName>
    </submittedName>
</protein>
<reference evidence="3" key="1">
    <citation type="submission" date="2022-10" db="EMBL/GenBank/DDBJ databases">
        <title>Genome assembly of Pristionchus species.</title>
        <authorList>
            <person name="Yoshida K."/>
            <person name="Sommer R.J."/>
        </authorList>
    </citation>
    <scope>NUCLEOTIDE SEQUENCE [LARGE SCALE GENOMIC DNA]</scope>
    <source>
        <strain evidence="3">RS5460</strain>
    </source>
</reference>
<evidence type="ECO:0000313" key="2">
    <source>
        <dbReference type="EMBL" id="GMR55724.1"/>
    </source>
</evidence>
<accession>A0AAN5I8T6</accession>
<feature type="non-terminal residue" evidence="2">
    <location>
        <position position="1"/>
    </location>
</feature>
<dbReference type="EMBL" id="BTRK01000005">
    <property type="protein sequence ID" value="GMR55724.1"/>
    <property type="molecule type" value="Genomic_DNA"/>
</dbReference>
<evidence type="ECO:0000256" key="1">
    <source>
        <dbReference type="SAM" id="Coils"/>
    </source>
</evidence>
<name>A0AAN5I8T6_9BILA</name>
<proteinExistence type="predicted"/>
<comment type="caution">
    <text evidence="2">The sequence shown here is derived from an EMBL/GenBank/DDBJ whole genome shotgun (WGS) entry which is preliminary data.</text>
</comment>